<evidence type="ECO:0008006" key="2">
    <source>
        <dbReference type="Google" id="ProtNLM"/>
    </source>
</evidence>
<sequence length="74" mass="8597">DGNISIRVFRGLRLNAGGGLERIRDQIFLPLGGLTDEEILLRRRERASEYEFDIRMGFSYQFGSIFNNVVNNRF</sequence>
<name>A0A383C962_9ZZZZ</name>
<accession>A0A383C962</accession>
<dbReference type="EMBL" id="UINC01206793">
    <property type="protein sequence ID" value="SVE28589.1"/>
    <property type="molecule type" value="Genomic_DNA"/>
</dbReference>
<proteinExistence type="predicted"/>
<evidence type="ECO:0000313" key="1">
    <source>
        <dbReference type="EMBL" id="SVE28589.1"/>
    </source>
</evidence>
<protein>
    <recommendedName>
        <fullName evidence="2">Bacterial surface antigen (D15) domain-containing protein</fullName>
    </recommendedName>
</protein>
<dbReference type="AlphaFoldDB" id="A0A383C962"/>
<reference evidence="1" key="1">
    <citation type="submission" date="2018-05" db="EMBL/GenBank/DDBJ databases">
        <authorList>
            <person name="Lanie J.A."/>
            <person name="Ng W.-L."/>
            <person name="Kazmierczak K.M."/>
            <person name="Andrzejewski T.M."/>
            <person name="Davidsen T.M."/>
            <person name="Wayne K.J."/>
            <person name="Tettelin H."/>
            <person name="Glass J.I."/>
            <person name="Rusch D."/>
            <person name="Podicherti R."/>
            <person name="Tsui H.-C.T."/>
            <person name="Winkler M.E."/>
        </authorList>
    </citation>
    <scope>NUCLEOTIDE SEQUENCE</scope>
</reference>
<gene>
    <name evidence="1" type="ORF">METZ01_LOCUS481443</name>
</gene>
<organism evidence="1">
    <name type="scientific">marine metagenome</name>
    <dbReference type="NCBI Taxonomy" id="408172"/>
    <lineage>
        <taxon>unclassified sequences</taxon>
        <taxon>metagenomes</taxon>
        <taxon>ecological metagenomes</taxon>
    </lineage>
</organism>
<feature type="non-terminal residue" evidence="1">
    <location>
        <position position="1"/>
    </location>
</feature>